<gene>
    <name evidence="2" type="ordered locus">sce1522</name>
</gene>
<sequence>MSQARKLIQDLAAGRYDARLRGTRKVCAVQLSEDERVVVEIADGSFGIAPEGAIEDCQISCSLDDFLRIFRGEQNLITAIMQGRVGVRGDLGVAQMFQSVFSPGDQQAPEATR</sequence>
<dbReference type="Proteomes" id="UP000002139">
    <property type="component" value="Chromosome"/>
</dbReference>
<proteinExistence type="predicted"/>
<keyword evidence="3" id="KW-1185">Reference proteome</keyword>
<dbReference type="BioCyc" id="SCEL448385:SCE_RS07855-MONOMER"/>
<dbReference type="STRING" id="448385.sce1522"/>
<dbReference type="InterPro" id="IPR003033">
    <property type="entry name" value="SCP2_sterol-bd_dom"/>
</dbReference>
<dbReference type="KEGG" id="scl:sce1522"/>
<protein>
    <recommendedName>
        <fullName evidence="1">SCP2 domain-containing protein</fullName>
    </recommendedName>
</protein>
<dbReference type="Gene3D" id="3.30.1050.10">
    <property type="entry name" value="SCP2 sterol-binding domain"/>
    <property type="match status" value="1"/>
</dbReference>
<dbReference type="SUPFAM" id="SSF55718">
    <property type="entry name" value="SCP-like"/>
    <property type="match status" value="1"/>
</dbReference>
<organism evidence="2 3">
    <name type="scientific">Sorangium cellulosum (strain So ce56)</name>
    <name type="common">Polyangium cellulosum (strain So ce56)</name>
    <dbReference type="NCBI Taxonomy" id="448385"/>
    <lineage>
        <taxon>Bacteria</taxon>
        <taxon>Pseudomonadati</taxon>
        <taxon>Myxococcota</taxon>
        <taxon>Polyangia</taxon>
        <taxon>Polyangiales</taxon>
        <taxon>Polyangiaceae</taxon>
        <taxon>Sorangium</taxon>
    </lineage>
</organism>
<dbReference type="Pfam" id="PF02036">
    <property type="entry name" value="SCP2"/>
    <property type="match status" value="1"/>
</dbReference>
<dbReference type="EMBL" id="AM746676">
    <property type="protein sequence ID" value="CAN91680.1"/>
    <property type="molecule type" value="Genomic_DNA"/>
</dbReference>
<evidence type="ECO:0000259" key="1">
    <source>
        <dbReference type="Pfam" id="PF02036"/>
    </source>
</evidence>
<accession>A9FCN1</accession>
<reference evidence="2 3" key="1">
    <citation type="journal article" date="2007" name="Nat. Biotechnol.">
        <title>Complete genome sequence of the myxobacterium Sorangium cellulosum.</title>
        <authorList>
            <person name="Schneiker S."/>
            <person name="Perlova O."/>
            <person name="Kaiser O."/>
            <person name="Gerth K."/>
            <person name="Alici A."/>
            <person name="Altmeyer M.O."/>
            <person name="Bartels D."/>
            <person name="Bekel T."/>
            <person name="Beyer S."/>
            <person name="Bode E."/>
            <person name="Bode H.B."/>
            <person name="Bolten C.J."/>
            <person name="Choudhuri J.V."/>
            <person name="Doss S."/>
            <person name="Elnakady Y.A."/>
            <person name="Frank B."/>
            <person name="Gaigalat L."/>
            <person name="Goesmann A."/>
            <person name="Groeger C."/>
            <person name="Gross F."/>
            <person name="Jelsbak L."/>
            <person name="Jelsbak L."/>
            <person name="Kalinowski J."/>
            <person name="Kegler C."/>
            <person name="Knauber T."/>
            <person name="Konietzny S."/>
            <person name="Kopp M."/>
            <person name="Krause L."/>
            <person name="Krug D."/>
            <person name="Linke B."/>
            <person name="Mahmud T."/>
            <person name="Martinez-Arias R."/>
            <person name="McHardy A.C."/>
            <person name="Merai M."/>
            <person name="Meyer F."/>
            <person name="Mormann S."/>
            <person name="Munoz-Dorado J."/>
            <person name="Perez J."/>
            <person name="Pradella S."/>
            <person name="Rachid S."/>
            <person name="Raddatz G."/>
            <person name="Rosenau F."/>
            <person name="Rueckert C."/>
            <person name="Sasse F."/>
            <person name="Scharfe M."/>
            <person name="Schuster S.C."/>
            <person name="Suen G."/>
            <person name="Treuner-Lange A."/>
            <person name="Velicer G.J."/>
            <person name="Vorholter F.-J."/>
            <person name="Weissman K.J."/>
            <person name="Welch R.D."/>
            <person name="Wenzel S.C."/>
            <person name="Whitworth D.E."/>
            <person name="Wilhelm S."/>
            <person name="Wittmann C."/>
            <person name="Bloecker H."/>
            <person name="Puehler A."/>
            <person name="Mueller R."/>
        </authorList>
    </citation>
    <scope>NUCLEOTIDE SEQUENCE [LARGE SCALE GENOMIC DNA]</scope>
    <source>
        <strain evidence="3">So ce56</strain>
    </source>
</reference>
<dbReference type="eggNOG" id="COG3255">
    <property type="taxonomic scope" value="Bacteria"/>
</dbReference>
<dbReference type="RefSeq" id="WP_012234157.1">
    <property type="nucleotide sequence ID" value="NC_010162.1"/>
</dbReference>
<dbReference type="HOGENOM" id="CLU_171123_0_0_7"/>
<dbReference type="AlphaFoldDB" id="A9FCN1"/>
<evidence type="ECO:0000313" key="2">
    <source>
        <dbReference type="EMBL" id="CAN91680.1"/>
    </source>
</evidence>
<dbReference type="InterPro" id="IPR036527">
    <property type="entry name" value="SCP2_sterol-bd_dom_sf"/>
</dbReference>
<name>A9FCN1_SORC5</name>
<evidence type="ECO:0000313" key="3">
    <source>
        <dbReference type="Proteomes" id="UP000002139"/>
    </source>
</evidence>
<feature type="domain" description="SCP2" evidence="1">
    <location>
        <begin position="15"/>
        <end position="101"/>
    </location>
</feature>